<evidence type="ECO:0000313" key="9">
    <source>
        <dbReference type="Proteomes" id="UP001597468"/>
    </source>
</evidence>
<dbReference type="Gene3D" id="1.10.579.10">
    <property type="entry name" value="DNA Cyclobutane Dipyrimidine Photolyase, subunit A, domain 3"/>
    <property type="match status" value="1"/>
</dbReference>
<protein>
    <submittedName>
        <fullName evidence="8">Cryptochrome/photolyase family protein</fullName>
        <ecNumber evidence="8">4.1.99.3</ecNumber>
    </submittedName>
</protein>
<evidence type="ECO:0000256" key="2">
    <source>
        <dbReference type="ARBA" id="ARBA00001974"/>
    </source>
</evidence>
<keyword evidence="6" id="KW-1133">Transmembrane helix</keyword>
<dbReference type="RefSeq" id="WP_380754695.1">
    <property type="nucleotide sequence ID" value="NZ_JBHULT010000012.1"/>
</dbReference>
<evidence type="ECO:0000256" key="4">
    <source>
        <dbReference type="ARBA" id="ARBA00022827"/>
    </source>
</evidence>
<evidence type="ECO:0000313" key="8">
    <source>
        <dbReference type="EMBL" id="MFD2519113.1"/>
    </source>
</evidence>
<organism evidence="8 9">
    <name type="scientific">Salinimicrobium flavum</name>
    <dbReference type="NCBI Taxonomy" id="1737065"/>
    <lineage>
        <taxon>Bacteria</taxon>
        <taxon>Pseudomonadati</taxon>
        <taxon>Bacteroidota</taxon>
        <taxon>Flavobacteriia</taxon>
        <taxon>Flavobacteriales</taxon>
        <taxon>Flavobacteriaceae</taxon>
        <taxon>Salinimicrobium</taxon>
    </lineage>
</organism>
<dbReference type="InterPro" id="IPR006050">
    <property type="entry name" value="DNA_photolyase_N"/>
</dbReference>
<dbReference type="EMBL" id="JBHULT010000012">
    <property type="protein sequence ID" value="MFD2519113.1"/>
    <property type="molecule type" value="Genomic_DNA"/>
</dbReference>
<keyword evidence="6" id="KW-0472">Membrane</keyword>
<dbReference type="InterPro" id="IPR002081">
    <property type="entry name" value="Cryptochrome/DNA_photolyase_1"/>
</dbReference>
<dbReference type="InterPro" id="IPR036134">
    <property type="entry name" value="Crypto/Photolyase_FAD-like_sf"/>
</dbReference>
<dbReference type="SUPFAM" id="SSF52425">
    <property type="entry name" value="Cryptochrome/photolyase, N-terminal domain"/>
    <property type="match status" value="1"/>
</dbReference>
<name>A0ABW5J069_9FLAO</name>
<dbReference type="Gene3D" id="3.40.50.620">
    <property type="entry name" value="HUPs"/>
    <property type="match status" value="1"/>
</dbReference>
<keyword evidence="3 5" id="KW-0285">Flavoprotein</keyword>
<dbReference type="EC" id="4.1.99.3" evidence="8"/>
<reference evidence="9" key="1">
    <citation type="journal article" date="2019" name="Int. J. Syst. Evol. Microbiol.">
        <title>The Global Catalogue of Microorganisms (GCM) 10K type strain sequencing project: providing services to taxonomists for standard genome sequencing and annotation.</title>
        <authorList>
            <consortium name="The Broad Institute Genomics Platform"/>
            <consortium name="The Broad Institute Genome Sequencing Center for Infectious Disease"/>
            <person name="Wu L."/>
            <person name="Ma J."/>
        </authorList>
    </citation>
    <scope>NUCLEOTIDE SEQUENCE [LARGE SCALE GENOMIC DNA]</scope>
    <source>
        <strain evidence="9">KCTC 42585</strain>
    </source>
</reference>
<keyword evidence="9" id="KW-1185">Reference proteome</keyword>
<evidence type="ECO:0000259" key="7">
    <source>
        <dbReference type="PROSITE" id="PS51645"/>
    </source>
</evidence>
<dbReference type="InterPro" id="IPR036155">
    <property type="entry name" value="Crypto/Photolyase_N_sf"/>
</dbReference>
<dbReference type="InterPro" id="IPR014729">
    <property type="entry name" value="Rossmann-like_a/b/a_fold"/>
</dbReference>
<feature type="domain" description="Photolyase/cryptochrome alpha/beta" evidence="7">
    <location>
        <begin position="7"/>
        <end position="137"/>
    </location>
</feature>
<evidence type="ECO:0000256" key="6">
    <source>
        <dbReference type="SAM" id="Phobius"/>
    </source>
</evidence>
<dbReference type="PROSITE" id="PS51645">
    <property type="entry name" value="PHR_CRY_ALPHA_BETA"/>
    <property type="match status" value="1"/>
</dbReference>
<dbReference type="PANTHER" id="PTHR11455:SF9">
    <property type="entry name" value="CRYPTOCHROME CIRCADIAN CLOCK 5 ISOFORM X1"/>
    <property type="match status" value="1"/>
</dbReference>
<dbReference type="SUPFAM" id="SSF48173">
    <property type="entry name" value="Cryptochrome/photolyase FAD-binding domain"/>
    <property type="match status" value="1"/>
</dbReference>
<dbReference type="Pfam" id="PF03441">
    <property type="entry name" value="FAD_binding_7"/>
    <property type="match status" value="1"/>
</dbReference>
<keyword evidence="4 5" id="KW-0274">FAD</keyword>
<dbReference type="Proteomes" id="UP001597468">
    <property type="component" value="Unassembled WGS sequence"/>
</dbReference>
<comment type="similarity">
    <text evidence="5">Belongs to the DNA photolyase family.</text>
</comment>
<evidence type="ECO:0000256" key="5">
    <source>
        <dbReference type="RuleBase" id="RU004182"/>
    </source>
</evidence>
<keyword evidence="8" id="KW-0456">Lyase</keyword>
<gene>
    <name evidence="8" type="ORF">ACFSTG_14490</name>
</gene>
<evidence type="ECO:0000256" key="3">
    <source>
        <dbReference type="ARBA" id="ARBA00022630"/>
    </source>
</evidence>
<keyword evidence="6" id="KW-0812">Transmembrane</keyword>
<comment type="cofactor">
    <cofactor evidence="2">
        <name>FAD</name>
        <dbReference type="ChEBI" id="CHEBI:57692"/>
    </cofactor>
</comment>
<dbReference type="InterPro" id="IPR005101">
    <property type="entry name" value="Cryptochr/Photolyase_FAD-bd"/>
</dbReference>
<evidence type="ECO:0000256" key="1">
    <source>
        <dbReference type="ARBA" id="ARBA00001932"/>
    </source>
</evidence>
<dbReference type="PRINTS" id="PR00147">
    <property type="entry name" value="DNAPHOTLYASE"/>
</dbReference>
<accession>A0ABW5J069</accession>
<comment type="cofactor">
    <cofactor evidence="1">
        <name>(6R)-5,10-methylene-5,6,7,8-tetrahydrofolate</name>
        <dbReference type="ChEBI" id="CHEBI:15636"/>
    </cofactor>
</comment>
<comment type="caution">
    <text evidence="8">The sequence shown here is derived from an EMBL/GenBank/DDBJ whole genome shotgun (WGS) entry which is preliminary data.</text>
</comment>
<keyword evidence="5" id="KW-0157">Chromophore</keyword>
<feature type="transmembrane region" description="Helical" evidence="6">
    <location>
        <begin position="24"/>
        <end position="46"/>
    </location>
</feature>
<dbReference type="Pfam" id="PF00875">
    <property type="entry name" value="DNA_photolyase"/>
    <property type="match status" value="1"/>
</dbReference>
<dbReference type="GO" id="GO:0003904">
    <property type="term" value="F:deoxyribodipyrimidine photo-lyase activity"/>
    <property type="evidence" value="ECO:0007669"/>
    <property type="project" value="UniProtKB-EC"/>
</dbReference>
<dbReference type="Gene3D" id="1.25.40.80">
    <property type="match status" value="1"/>
</dbReference>
<sequence length="436" mass="51507">MEKTITKISVCWLRRDLRLEDNAALYHALKSGFPVLLFFVFDIYILDKLPNRKDSRVEFIHEQLEKINKVLHSKGSSLVVLHSTPEKALRGLLMKYEVQQVYANHDYEPYASERDEHIKSLLKEKGINFFTFKDQVIYEKKEVMKPDATPYTVFTPYSRVWKEKLFNDSLPELPSEDFLNNFLKMPPKELLSLSEIGFEASGVKIPETELSEELIKNYDQTRDLPALEGTSRLGVHLRFGTISIRQVVKTALKLNETFLNELIWREFFMMILYHFPEVTHHNFRRKYDRIQWRNNEKEFDLWCKGETGYLLVDAGMKQLNETGWMHNRVRMIVAGFLTKHLLIDWRWGEAYFAEKLLDYELASNNGNWQWAAGTGCDSAPYFRIFNPHLQLEKFDPELKYVKTWLPDFDTRNCPPVVDHSFARQRALQTYKQALNK</sequence>
<dbReference type="PANTHER" id="PTHR11455">
    <property type="entry name" value="CRYPTOCHROME"/>
    <property type="match status" value="1"/>
</dbReference>
<proteinExistence type="inferred from homology"/>